<sequence>MTEEFNNGNTPENPAGGAPVPENPTDQSQAQKPVEQAEQTASEQTAGEPAAYQEAQNQPQAPVNATEPAVPQQNNVQQGQMNFEQPTVPPTVNPAFQSAPARKELIVLPIISFVISAITLILAWLAPLPIIYVIIAFLALIYAVVSLIVNLKRKKVLSIIAIVLAALVFLASGAAVFVRQPKDDQVKTEKHEKKSDKEDIDDEDIDDDEDEDGEDSTDIKDYIASSSEYEYKWTESKFEDLEFSGYSNKEGTTVKSVLKKFGKASDATINGDTLSLKYEGDDDNERARLSFEKQYNGKFILSSGTLYSNSSKVKTSERGSYKSNWTKADVNALTVGDEETGAGGAKLDDIIKKHGNPVEAREVVTNYGQGIEKSLRILYTDYSSSDDSKLSYVSLEFAKQSNGDYLLTYKYPK</sequence>
<feature type="compositionally biased region" description="Polar residues" evidence="1">
    <location>
        <begin position="1"/>
        <end position="12"/>
    </location>
</feature>
<feature type="transmembrane region" description="Helical" evidence="2">
    <location>
        <begin position="156"/>
        <end position="178"/>
    </location>
</feature>
<feature type="compositionally biased region" description="Polar residues" evidence="1">
    <location>
        <begin position="24"/>
        <end position="45"/>
    </location>
</feature>
<accession>A0A7X9LFL2</accession>
<feature type="transmembrane region" description="Helical" evidence="2">
    <location>
        <begin position="105"/>
        <end position="124"/>
    </location>
</feature>
<dbReference type="RefSeq" id="WP_193523349.1">
    <property type="nucleotide sequence ID" value="NZ_JABASA010000007.1"/>
</dbReference>
<dbReference type="Proteomes" id="UP000532121">
    <property type="component" value="Unassembled WGS sequence"/>
</dbReference>
<organism evidence="3 4">
    <name type="scientific">Streptococcus ratti</name>
    <dbReference type="NCBI Taxonomy" id="1341"/>
    <lineage>
        <taxon>Bacteria</taxon>
        <taxon>Bacillati</taxon>
        <taxon>Bacillota</taxon>
        <taxon>Bacilli</taxon>
        <taxon>Lactobacillales</taxon>
        <taxon>Streptococcaceae</taxon>
        <taxon>Streptococcus</taxon>
    </lineage>
</organism>
<evidence type="ECO:0000256" key="2">
    <source>
        <dbReference type="SAM" id="Phobius"/>
    </source>
</evidence>
<evidence type="ECO:0000313" key="3">
    <source>
        <dbReference type="EMBL" id="NMD48965.1"/>
    </source>
</evidence>
<evidence type="ECO:0000313" key="4">
    <source>
        <dbReference type="Proteomes" id="UP000532121"/>
    </source>
</evidence>
<protein>
    <submittedName>
        <fullName evidence="3">MFS transporter</fullName>
    </submittedName>
</protein>
<feature type="compositionally biased region" description="Polar residues" evidence="1">
    <location>
        <begin position="54"/>
        <end position="63"/>
    </location>
</feature>
<name>A0A7X9LFL2_STRRT</name>
<keyword evidence="2" id="KW-1133">Transmembrane helix</keyword>
<feature type="region of interest" description="Disordered" evidence="1">
    <location>
        <begin position="187"/>
        <end position="219"/>
    </location>
</feature>
<comment type="caution">
    <text evidence="3">The sequence shown here is derived from an EMBL/GenBank/DDBJ whole genome shotgun (WGS) entry which is preliminary data.</text>
</comment>
<evidence type="ECO:0000256" key="1">
    <source>
        <dbReference type="SAM" id="MobiDB-lite"/>
    </source>
</evidence>
<feature type="compositionally biased region" description="Acidic residues" evidence="1">
    <location>
        <begin position="198"/>
        <end position="216"/>
    </location>
</feature>
<dbReference type="AlphaFoldDB" id="A0A7X9LFL2"/>
<keyword evidence="2" id="KW-0472">Membrane</keyword>
<proteinExistence type="predicted"/>
<feature type="transmembrane region" description="Helical" evidence="2">
    <location>
        <begin position="130"/>
        <end position="149"/>
    </location>
</feature>
<dbReference type="EMBL" id="JABASA010000007">
    <property type="protein sequence ID" value="NMD48965.1"/>
    <property type="molecule type" value="Genomic_DNA"/>
</dbReference>
<feature type="compositionally biased region" description="Basic and acidic residues" evidence="1">
    <location>
        <begin position="187"/>
        <end position="197"/>
    </location>
</feature>
<keyword evidence="2" id="KW-0812">Transmembrane</keyword>
<feature type="region of interest" description="Disordered" evidence="1">
    <location>
        <begin position="1"/>
        <end position="75"/>
    </location>
</feature>
<gene>
    <name evidence="3" type="ORF">HHO37_04575</name>
</gene>
<reference evidence="3 4" key="1">
    <citation type="submission" date="2020-04" db="EMBL/GenBank/DDBJ databases">
        <title>MicrobeNet Type strains.</title>
        <authorList>
            <person name="Nicholson A.C."/>
        </authorList>
    </citation>
    <scope>NUCLEOTIDE SEQUENCE [LARGE SCALE GENOMIC DNA]</scope>
    <source>
        <strain evidence="3 4">DSM 22768</strain>
    </source>
</reference>